<keyword evidence="3 10" id="KW-1133">Transmembrane helix</keyword>
<dbReference type="InterPro" id="IPR017978">
    <property type="entry name" value="GPCR_3_C"/>
</dbReference>
<dbReference type="GO" id="GO:0038039">
    <property type="term" value="C:G protein-coupled receptor heterodimeric complex"/>
    <property type="evidence" value="ECO:0007669"/>
    <property type="project" value="TreeGrafter"/>
</dbReference>
<organism evidence="13 14">
    <name type="scientific">Cylindrotheca closterium</name>
    <dbReference type="NCBI Taxonomy" id="2856"/>
    <lineage>
        <taxon>Eukaryota</taxon>
        <taxon>Sar</taxon>
        <taxon>Stramenopiles</taxon>
        <taxon>Ochrophyta</taxon>
        <taxon>Bacillariophyta</taxon>
        <taxon>Bacillariophyceae</taxon>
        <taxon>Bacillariophycidae</taxon>
        <taxon>Bacillariales</taxon>
        <taxon>Bacillariaceae</taxon>
        <taxon>Cylindrotheca</taxon>
    </lineage>
</organism>
<feature type="transmembrane region" description="Helical" evidence="10">
    <location>
        <begin position="383"/>
        <end position="405"/>
    </location>
</feature>
<evidence type="ECO:0000313" key="13">
    <source>
        <dbReference type="EMBL" id="CAJ1968710.1"/>
    </source>
</evidence>
<feature type="transmembrane region" description="Helical" evidence="10">
    <location>
        <begin position="466"/>
        <end position="487"/>
    </location>
</feature>
<keyword evidence="7" id="KW-0325">Glycoprotein</keyword>
<sequence>MVTNLLFFSSLPLLSFTLILTVIPTGTQSYRYALVTGWSNFFDPIKQGWNDSCAAIGADCEIWNAHPDSLRKFNHTWEPEVDRTWCVPIMRHLIARGDIDGFAVKCNTKPDYPPVLQEAHDAGIPTVVFAGPHIGPYASYIGTNNDDVGRAMARLLKQLRPEGGTYATVYNGPSSEERALGFIDEIERDNNRDDKAHWMEEPSLNYSAWGWGTIYEYKGTTALGFDKVPWVIQGILETNLTALVFMYQTPTRHPNFTQVIQQNQWRNVSIISMDGNGNEMNFLGRGIIDGLVGQATYDTGVLMPEVLQRIMAEEAVLPQYLTKLLNHNLVPATLPSLAVDQSLLGDLRYIGFTCFGIVALMACTFMGWTFTHREAVVVKASQPFFLAMTAGGVLVMASSLIPLSFDDQGSQISETRAVAICMSIPWLAFCGFSITFSALFAKTWRVNQFFNSNMAYSRIKITEADVLKPFCLLFSLNVIILVCWTIIDPLTYDRKFAPGTDLWNRDIASNGSCSSEHTLAYVAPLGMVSFCVLVIACWQAVAARDIKSEFAEAKWIGWTMFSLAQGFLTGIPIVVVTKDIPEAFYLTLTFLTFALCTVVLLLIFVPKIRMHQRYTKLTPREQKKAMAVSLRKSSNMIGDLTKLNYSQALQLEFSSSNHASHGGEVKNNDLTSSNQASEEEAKAITQCSDKNKNNGDSSKVGAFYKKIDESEPSKKSSYIDDGDLGEVHHT</sequence>
<evidence type="ECO:0000256" key="11">
    <source>
        <dbReference type="SAM" id="SignalP"/>
    </source>
</evidence>
<evidence type="ECO:0000256" key="3">
    <source>
        <dbReference type="ARBA" id="ARBA00022989"/>
    </source>
</evidence>
<dbReference type="PRINTS" id="PR01176">
    <property type="entry name" value="GABABRECEPTR"/>
</dbReference>
<accession>A0AAD2GBE6</accession>
<feature type="transmembrane region" description="Helical" evidence="10">
    <location>
        <begin position="349"/>
        <end position="371"/>
    </location>
</feature>
<dbReference type="CDD" id="cd15047">
    <property type="entry name" value="7tmC_GABA-B-like"/>
    <property type="match status" value="1"/>
</dbReference>
<dbReference type="InterPro" id="IPR028082">
    <property type="entry name" value="Peripla_BP_I"/>
</dbReference>
<comment type="caution">
    <text evidence="13">The sequence shown here is derived from an EMBL/GenBank/DDBJ whole genome shotgun (WGS) entry which is preliminary data.</text>
</comment>
<dbReference type="GO" id="GO:0004965">
    <property type="term" value="F:G protein-coupled GABA receptor activity"/>
    <property type="evidence" value="ECO:0007669"/>
    <property type="project" value="InterPro"/>
</dbReference>
<evidence type="ECO:0000259" key="12">
    <source>
        <dbReference type="PROSITE" id="PS50259"/>
    </source>
</evidence>
<evidence type="ECO:0000256" key="8">
    <source>
        <dbReference type="ARBA" id="ARBA00023224"/>
    </source>
</evidence>
<reference evidence="13" key="1">
    <citation type="submission" date="2023-08" db="EMBL/GenBank/DDBJ databases">
        <authorList>
            <person name="Audoor S."/>
            <person name="Bilcke G."/>
        </authorList>
    </citation>
    <scope>NUCLEOTIDE SEQUENCE</scope>
</reference>
<evidence type="ECO:0000256" key="5">
    <source>
        <dbReference type="ARBA" id="ARBA00023136"/>
    </source>
</evidence>
<keyword evidence="11" id="KW-0732">Signal</keyword>
<keyword evidence="2 10" id="KW-0812">Transmembrane</keyword>
<dbReference type="InterPro" id="IPR002455">
    <property type="entry name" value="GPCR3_GABA-B"/>
</dbReference>
<protein>
    <recommendedName>
        <fullName evidence="12">G-protein coupled receptors family 3 profile domain-containing protein</fullName>
    </recommendedName>
</protein>
<dbReference type="Gene3D" id="3.40.50.2300">
    <property type="match status" value="2"/>
</dbReference>
<keyword evidence="8" id="KW-0807">Transducer</keyword>
<evidence type="ECO:0000313" key="14">
    <source>
        <dbReference type="Proteomes" id="UP001295423"/>
    </source>
</evidence>
<dbReference type="PROSITE" id="PS50259">
    <property type="entry name" value="G_PROTEIN_RECEP_F3_4"/>
    <property type="match status" value="1"/>
</dbReference>
<evidence type="ECO:0000256" key="1">
    <source>
        <dbReference type="ARBA" id="ARBA00004141"/>
    </source>
</evidence>
<feature type="transmembrane region" description="Helical" evidence="10">
    <location>
        <begin position="519"/>
        <end position="543"/>
    </location>
</feature>
<dbReference type="Proteomes" id="UP001295423">
    <property type="component" value="Unassembled WGS sequence"/>
</dbReference>
<keyword evidence="6" id="KW-0675">Receptor</keyword>
<comment type="subcellular location">
    <subcellularLocation>
        <location evidence="1">Membrane</location>
        <topology evidence="1">Multi-pass membrane protein</topology>
    </subcellularLocation>
</comment>
<feature type="chain" id="PRO_5042265371" description="G-protein coupled receptors family 3 profile domain-containing protein" evidence="11">
    <location>
        <begin position="30"/>
        <end position="730"/>
    </location>
</feature>
<name>A0AAD2GBE6_9STRA</name>
<keyword evidence="5 10" id="KW-0472">Membrane</keyword>
<dbReference type="SUPFAM" id="SSF53822">
    <property type="entry name" value="Periplasmic binding protein-like I"/>
    <property type="match status" value="1"/>
</dbReference>
<dbReference type="PANTHER" id="PTHR10519">
    <property type="entry name" value="GABA-B RECEPTOR"/>
    <property type="match status" value="1"/>
</dbReference>
<evidence type="ECO:0000256" key="2">
    <source>
        <dbReference type="ARBA" id="ARBA00022692"/>
    </source>
</evidence>
<dbReference type="InterPro" id="IPR025997">
    <property type="entry name" value="SBP_2_dom"/>
</dbReference>
<evidence type="ECO:0000256" key="4">
    <source>
        <dbReference type="ARBA" id="ARBA00023040"/>
    </source>
</evidence>
<feature type="transmembrane region" description="Helical" evidence="10">
    <location>
        <begin position="417"/>
        <end position="441"/>
    </location>
</feature>
<evidence type="ECO:0000256" key="7">
    <source>
        <dbReference type="ARBA" id="ARBA00023180"/>
    </source>
</evidence>
<feature type="domain" description="G-protein coupled receptors family 3 profile" evidence="12">
    <location>
        <begin position="419"/>
        <end position="610"/>
    </location>
</feature>
<feature type="region of interest" description="Disordered" evidence="9">
    <location>
        <begin position="658"/>
        <end position="730"/>
    </location>
</feature>
<dbReference type="Pfam" id="PF13407">
    <property type="entry name" value="Peripla_BP_4"/>
    <property type="match status" value="1"/>
</dbReference>
<dbReference type="PANTHER" id="PTHR10519:SF20">
    <property type="entry name" value="G-PROTEIN COUPLED RECEPTOR 156-RELATED"/>
    <property type="match status" value="1"/>
</dbReference>
<feature type="transmembrane region" description="Helical" evidence="10">
    <location>
        <begin position="583"/>
        <end position="605"/>
    </location>
</feature>
<dbReference type="Pfam" id="PF00003">
    <property type="entry name" value="7tm_3"/>
    <property type="match status" value="1"/>
</dbReference>
<gene>
    <name evidence="13" type="ORF">CYCCA115_LOCUS23364</name>
</gene>
<dbReference type="EMBL" id="CAKOGP040002402">
    <property type="protein sequence ID" value="CAJ1968710.1"/>
    <property type="molecule type" value="Genomic_DNA"/>
</dbReference>
<dbReference type="AlphaFoldDB" id="A0AAD2GBE6"/>
<evidence type="ECO:0000256" key="9">
    <source>
        <dbReference type="SAM" id="MobiDB-lite"/>
    </source>
</evidence>
<feature type="transmembrane region" description="Helical" evidence="10">
    <location>
        <begin position="555"/>
        <end position="577"/>
    </location>
</feature>
<evidence type="ECO:0000256" key="6">
    <source>
        <dbReference type="ARBA" id="ARBA00023170"/>
    </source>
</evidence>
<keyword evidence="4" id="KW-0297">G-protein coupled receptor</keyword>
<proteinExistence type="predicted"/>
<evidence type="ECO:0000256" key="10">
    <source>
        <dbReference type="SAM" id="Phobius"/>
    </source>
</evidence>
<feature type="compositionally biased region" description="Basic and acidic residues" evidence="9">
    <location>
        <begin position="705"/>
        <end position="718"/>
    </location>
</feature>
<keyword evidence="14" id="KW-1185">Reference proteome</keyword>
<feature type="signal peptide" evidence="11">
    <location>
        <begin position="1"/>
        <end position="29"/>
    </location>
</feature>